<keyword evidence="2 11" id="KW-0645">Protease</keyword>
<dbReference type="InterPro" id="IPR009003">
    <property type="entry name" value="Peptidase_S1_PA"/>
</dbReference>
<keyword evidence="4" id="KW-0677">Repeat</keyword>
<dbReference type="RefSeq" id="WP_062952342.1">
    <property type="nucleotide sequence ID" value="NZ_LPVY01000020.1"/>
</dbReference>
<dbReference type="SMART" id="SM00228">
    <property type="entry name" value="PDZ"/>
    <property type="match status" value="2"/>
</dbReference>
<evidence type="ECO:0000313" key="11">
    <source>
        <dbReference type="EMBL" id="KZB62850.1"/>
    </source>
</evidence>
<keyword evidence="9" id="KW-0812">Transmembrane</keyword>
<protein>
    <submittedName>
        <fullName evidence="11">Serine protease</fullName>
    </submittedName>
</protein>
<keyword evidence="3" id="KW-0732">Signal</keyword>
<feature type="binding site" evidence="8">
    <location>
        <begin position="235"/>
        <end position="237"/>
    </location>
    <ligand>
        <name>substrate</name>
    </ligand>
</feature>
<dbReference type="InterPro" id="IPR036034">
    <property type="entry name" value="PDZ_sf"/>
</dbReference>
<dbReference type="Proteomes" id="UP000076335">
    <property type="component" value="Unassembled WGS sequence"/>
</dbReference>
<comment type="caution">
    <text evidence="11">The sequence shown here is derived from an EMBL/GenBank/DDBJ whole genome shotgun (WGS) entry which is preliminary data.</text>
</comment>
<feature type="binding site" evidence="8">
    <location>
        <begin position="291"/>
        <end position="295"/>
    </location>
    <ligand>
        <name>substrate</name>
    </ligand>
</feature>
<dbReference type="InterPro" id="IPR001940">
    <property type="entry name" value="Peptidase_S1C"/>
</dbReference>
<sequence>MRWLYEEKREFDVQARLIATVMTGIMIVSGAMFGQIGLASAQDRRLPESQTEIKMSLSPLVKQTAPAVVNIYTKKVVTTQQRSPFFNDPFFRQFFGDRFGGAFGAPRQRVERSLGSGVIVSSDGTIVTNHHVIEGASEIRVVLHDNREFDAELVGSDERTDLAVLRLRDVKDELPAITLGDSDAVEVGDLVLAIGNPFGVGQTVTSGIVSALARAGVTGQDYQSFIQTDAAINPGNSGGALVDIDGKLIGVNSAIFTKSGGSNGIGFAVPVNMVKVVMRGLISGDLRRPWLGAAGQSVTADLASSLDLDRPHGVLINEVRQGSPANRGGLLPGDVVIAVNGLPVDNPNELKFRIATLELDHDAELSVLRKGQEVMLRMPLEVAPELPARDETEVEGRNPFSGSKIANVNPALADEIGIDTLSNGVVVLAVKRDSLARRARIQPGDYIVEVNGVPIDTVARLTEVVKAGERAREWSIAVKRDGKVLTAEFTL</sequence>
<feature type="domain" description="PDZ" evidence="10">
    <location>
        <begin position="405"/>
        <end position="455"/>
    </location>
</feature>
<feature type="binding site" evidence="8">
    <location>
        <position position="131"/>
    </location>
    <ligand>
        <name>substrate</name>
    </ligand>
</feature>
<dbReference type="SUPFAM" id="SSF50156">
    <property type="entry name" value="PDZ domain-like"/>
    <property type="match status" value="2"/>
</dbReference>
<dbReference type="EMBL" id="LPVY01000020">
    <property type="protein sequence ID" value="KZB62850.1"/>
    <property type="molecule type" value="Genomic_DNA"/>
</dbReference>
<dbReference type="SUPFAM" id="SSF50494">
    <property type="entry name" value="Trypsin-like serine proteases"/>
    <property type="match status" value="1"/>
</dbReference>
<dbReference type="PANTHER" id="PTHR22939">
    <property type="entry name" value="SERINE PROTEASE FAMILY S1C HTRA-RELATED"/>
    <property type="match status" value="1"/>
</dbReference>
<evidence type="ECO:0000256" key="5">
    <source>
        <dbReference type="ARBA" id="ARBA00022801"/>
    </source>
</evidence>
<proteinExistence type="inferred from homology"/>
<dbReference type="NCBIfam" id="TIGR02037">
    <property type="entry name" value="degP_htrA_DO"/>
    <property type="match status" value="1"/>
</dbReference>
<dbReference type="InterPro" id="IPR011782">
    <property type="entry name" value="Pept_S1C_Do"/>
</dbReference>
<evidence type="ECO:0000256" key="4">
    <source>
        <dbReference type="ARBA" id="ARBA00022737"/>
    </source>
</evidence>
<dbReference type="PROSITE" id="PS50106">
    <property type="entry name" value="PDZ"/>
    <property type="match status" value="2"/>
</dbReference>
<evidence type="ECO:0000256" key="1">
    <source>
        <dbReference type="ARBA" id="ARBA00010541"/>
    </source>
</evidence>
<comment type="similarity">
    <text evidence="1">Belongs to the peptidase S1C family.</text>
</comment>
<reference evidence="11 12" key="1">
    <citation type="submission" date="2015-12" db="EMBL/GenBank/DDBJ databases">
        <title>Genome sequence of Thalassospira lucentensis MCCC 1A02072.</title>
        <authorList>
            <person name="Lu L."/>
            <person name="Lai Q."/>
            <person name="Shao Z."/>
            <person name="Qian P."/>
        </authorList>
    </citation>
    <scope>NUCLEOTIDE SEQUENCE [LARGE SCALE GENOMIC DNA]</scope>
    <source>
        <strain evidence="11 12">MCCC 1A02072</strain>
    </source>
</reference>
<keyword evidence="9" id="KW-0472">Membrane</keyword>
<name>A0A154L377_9PROT</name>
<dbReference type="AlphaFoldDB" id="A0A154L377"/>
<keyword evidence="5" id="KW-0378">Hydrolase</keyword>
<accession>A0A154L377</accession>
<evidence type="ECO:0000256" key="3">
    <source>
        <dbReference type="ARBA" id="ARBA00022729"/>
    </source>
</evidence>
<dbReference type="InterPro" id="IPR001478">
    <property type="entry name" value="PDZ"/>
</dbReference>
<feature type="active site" description="Charge relay system" evidence="7">
    <location>
        <position position="131"/>
    </location>
</feature>
<dbReference type="PRINTS" id="PR00834">
    <property type="entry name" value="PROTEASES2C"/>
</dbReference>
<gene>
    <name evidence="11" type="ORF">AUP42_01995</name>
</gene>
<organism evidence="11 12">
    <name type="scientific">Thalassospira lucentensis</name>
    <dbReference type="NCBI Taxonomy" id="168935"/>
    <lineage>
        <taxon>Bacteria</taxon>
        <taxon>Pseudomonadati</taxon>
        <taxon>Pseudomonadota</taxon>
        <taxon>Alphaproteobacteria</taxon>
        <taxon>Rhodospirillales</taxon>
        <taxon>Thalassospiraceae</taxon>
        <taxon>Thalassospira</taxon>
    </lineage>
</organism>
<evidence type="ECO:0000256" key="9">
    <source>
        <dbReference type="SAM" id="Phobius"/>
    </source>
</evidence>
<dbReference type="Pfam" id="PF13180">
    <property type="entry name" value="PDZ_2"/>
    <property type="match status" value="2"/>
</dbReference>
<dbReference type="Pfam" id="PF13365">
    <property type="entry name" value="Trypsin_2"/>
    <property type="match status" value="1"/>
</dbReference>
<dbReference type="GO" id="GO:0006508">
    <property type="term" value="P:proteolysis"/>
    <property type="evidence" value="ECO:0007669"/>
    <property type="project" value="UniProtKB-KW"/>
</dbReference>
<evidence type="ECO:0000256" key="6">
    <source>
        <dbReference type="ARBA" id="ARBA00022825"/>
    </source>
</evidence>
<evidence type="ECO:0000259" key="10">
    <source>
        <dbReference type="PROSITE" id="PS50106"/>
    </source>
</evidence>
<feature type="active site" description="Charge relay system" evidence="7">
    <location>
        <position position="161"/>
    </location>
</feature>
<evidence type="ECO:0000256" key="2">
    <source>
        <dbReference type="ARBA" id="ARBA00022670"/>
    </source>
</evidence>
<feature type="binding site" evidence="8">
    <location>
        <position position="161"/>
    </location>
    <ligand>
        <name>substrate</name>
    </ligand>
</feature>
<dbReference type="PANTHER" id="PTHR22939:SF129">
    <property type="entry name" value="SERINE PROTEASE HTRA2, MITOCHONDRIAL"/>
    <property type="match status" value="1"/>
</dbReference>
<evidence type="ECO:0000256" key="7">
    <source>
        <dbReference type="PIRSR" id="PIRSR611782-1"/>
    </source>
</evidence>
<dbReference type="Gene3D" id="2.30.42.10">
    <property type="match status" value="2"/>
</dbReference>
<keyword evidence="6" id="KW-0720">Serine protease</keyword>
<keyword evidence="9" id="KW-1133">Transmembrane helix</keyword>
<feature type="transmembrane region" description="Helical" evidence="9">
    <location>
        <begin position="21"/>
        <end position="41"/>
    </location>
</feature>
<evidence type="ECO:0000313" key="12">
    <source>
        <dbReference type="Proteomes" id="UP000076335"/>
    </source>
</evidence>
<dbReference type="Gene3D" id="2.40.10.120">
    <property type="match status" value="1"/>
</dbReference>
<evidence type="ECO:0000256" key="8">
    <source>
        <dbReference type="PIRSR" id="PIRSR611782-2"/>
    </source>
</evidence>
<dbReference type="GO" id="GO:0004252">
    <property type="term" value="F:serine-type endopeptidase activity"/>
    <property type="evidence" value="ECO:0007669"/>
    <property type="project" value="InterPro"/>
</dbReference>
<feature type="domain" description="PDZ" evidence="10">
    <location>
        <begin position="283"/>
        <end position="346"/>
    </location>
</feature>
<feature type="active site" description="Charge relay system" evidence="7">
    <location>
        <position position="237"/>
    </location>
</feature>